<dbReference type="EMBL" id="JAPDRQ010000420">
    <property type="protein sequence ID" value="KAJ9649893.1"/>
    <property type="molecule type" value="Genomic_DNA"/>
</dbReference>
<evidence type="ECO:0000313" key="1">
    <source>
        <dbReference type="EMBL" id="KAJ9649893.1"/>
    </source>
</evidence>
<organism evidence="1 2">
    <name type="scientific">Neophaeococcomyces mojaviensis</name>
    <dbReference type="NCBI Taxonomy" id="3383035"/>
    <lineage>
        <taxon>Eukaryota</taxon>
        <taxon>Fungi</taxon>
        <taxon>Dikarya</taxon>
        <taxon>Ascomycota</taxon>
        <taxon>Pezizomycotina</taxon>
        <taxon>Eurotiomycetes</taxon>
        <taxon>Chaetothyriomycetidae</taxon>
        <taxon>Chaetothyriales</taxon>
        <taxon>Chaetothyriales incertae sedis</taxon>
        <taxon>Neophaeococcomyces</taxon>
    </lineage>
</organism>
<sequence length="498" mass="55150">MSANSVPQKLVSDHFEVVDVPVQNESSAAVDEELIAFDRKMLLKLDIALVPMMAMLYLLAFLDRANIGNARVAGLQKDLRLTEHQYQTAITVTYVPYIAAELPSNLLLKKIGPRILLPFLCTGWGIVTTLQSQIHNYPGLIACRFFLGLMEGGLFPGIVLYLSGFYRRHELQVRVALFFSAAALSGAFSGLLAAAIQQMDGIGSLRGWQWIFCLEGLFTFCFGIFSFFVLPNSPDQVLTFTPEQSARCIERLKLDIDLSEADHVNSTTILSIFKSPHIWLQCLSLFGSGACLFGLAYFTPTIVQGLGYNPTLTQLMTVPPFTSAFIVTMVSAYLADRYRQRGLAAIATSFVALAGIIMFYQGRGVAIRYTSLFLLITGVYATAPSLISWVPNNTAAHTRRASAIAMAFIFTNAGGIVSTWIFPQKDAPYYTFAAKFILALTIIMIVIVAANLYLLKRLNQRKADQEWKEKVLERVGGLSVAEQIQILGDSHPDYKYTY</sequence>
<reference evidence="1" key="1">
    <citation type="submission" date="2022-10" db="EMBL/GenBank/DDBJ databases">
        <title>Culturing micro-colonial fungi from biological soil crusts in the Mojave desert and describing Neophaeococcomyces mojavensis, and introducing the new genera and species Taxawa tesnikishii.</title>
        <authorList>
            <person name="Kurbessoian T."/>
            <person name="Stajich J.E."/>
        </authorList>
    </citation>
    <scope>NUCLEOTIDE SEQUENCE</scope>
    <source>
        <strain evidence="1">JES_112</strain>
    </source>
</reference>
<name>A0ACC2ZQQ6_9EURO</name>
<keyword evidence="2" id="KW-1185">Reference proteome</keyword>
<protein>
    <submittedName>
        <fullName evidence="1">Uncharacterized protein</fullName>
    </submittedName>
</protein>
<evidence type="ECO:0000313" key="2">
    <source>
        <dbReference type="Proteomes" id="UP001172386"/>
    </source>
</evidence>
<proteinExistence type="predicted"/>
<accession>A0ACC2ZQQ6</accession>
<gene>
    <name evidence="1" type="ORF">H2198_010783</name>
</gene>
<comment type="caution">
    <text evidence="1">The sequence shown here is derived from an EMBL/GenBank/DDBJ whole genome shotgun (WGS) entry which is preliminary data.</text>
</comment>
<dbReference type="Proteomes" id="UP001172386">
    <property type="component" value="Unassembled WGS sequence"/>
</dbReference>